<feature type="repeat" description="ANK" evidence="2">
    <location>
        <begin position="705"/>
        <end position="737"/>
    </location>
</feature>
<dbReference type="InterPro" id="IPR054471">
    <property type="entry name" value="GPIID_WHD"/>
</dbReference>
<dbReference type="InterPro" id="IPR031348">
    <property type="entry name" value="PigL_N"/>
</dbReference>
<dbReference type="SUPFAM" id="SSF48403">
    <property type="entry name" value="Ankyrin repeat"/>
    <property type="match status" value="1"/>
</dbReference>
<dbReference type="PANTHER" id="PTHR10039">
    <property type="entry name" value="AMELOGENIN"/>
    <property type="match status" value="1"/>
</dbReference>
<evidence type="ECO:0000313" key="6">
    <source>
        <dbReference type="EMBL" id="PIG88751.1"/>
    </source>
</evidence>
<dbReference type="Gene3D" id="1.25.40.20">
    <property type="entry name" value="Ankyrin repeat-containing domain"/>
    <property type="match status" value="1"/>
</dbReference>
<accession>A0A2G7G9M8</accession>
<sequence>MDPFSISTGIIGLAAVVAQTLSMAKTYVSAVRNAKSSISTMIAELEALQTNLEKLHAFCNNNAASSLSLSSTSSLQSCISACELKVRDLGRKLGQGNGTRMSRYLWPMSEKEHTKTIQELRGFGQWIELALSLDGISLLSQTSDNLLEVLKQQEDGYRLLQAIDLRTTELQQNQDRHLLAHEGRYRTEKERMILDWLSTEAQAQKHRNVCSMRVEGTCAWLLDQPSYINWREGTSESNILWCYGAQGSGKTVLASWIIEDLSLRDESSVAFYYFDYQDRSSRSIGYILCSILRQLVANLTAIPNIVIETYHKSYTPAAFLPAQELEMMIQAIIQNTSETYLVIDALDECECLFMRKGLMGTIRRLSSSQCIHVLIMSRPHSLDVDKKALLNYHSVEVRAHEADLKAYICMELQNANMHLEINHSLANQIIETLVHRAQGMFLLPILHLRSVLNQPTLGDMEDALTNLPLEIFDAFQDTLDRIYQLPEARARLGINSLTWICLAERALTVKELSDALAIRPGQISQSAKYRPSREMIIECCQGLVCVEPLTNHVRFSHYTIHEYLSQHISLNIQVPHKILSDACQTYLLSNCPQTAFQSNEIDIISFINSNPLVSYAAEYWGTHARHCQTTGSVNQLTALFLSNQKALQYSWQIMRFTQNYKEIYWDPAECWSVTPLHAACHFGLETVLLRLLDYGMVPKNMPTTMGTTPIIQAASRGHIDIVEELLSRGANPYLANWYGNALHCAAEAGHAAVVTRLIDHGMSPIPCIYYKRSPLSCTVDRDSFQAFHALVKAGADPATFDEFGLTVLHNAALHNSIEIIRVITDEGLVDLERRCSAGLTALYYAISHKHLIAFRKLIEAGANIHAMSTGGLTLLDFATKNGCQEAIDILVRRGATTTSEVPDY</sequence>
<evidence type="ECO:0000256" key="2">
    <source>
        <dbReference type="PROSITE-ProRule" id="PRU00023"/>
    </source>
</evidence>
<feature type="repeat" description="ANK" evidence="2">
    <location>
        <begin position="837"/>
        <end position="869"/>
    </location>
</feature>
<dbReference type="Gene3D" id="3.40.50.300">
    <property type="entry name" value="P-loop containing nucleotide triphosphate hydrolases"/>
    <property type="match status" value="1"/>
</dbReference>
<dbReference type="Pfam" id="PF12796">
    <property type="entry name" value="Ank_2"/>
    <property type="match status" value="2"/>
</dbReference>
<feature type="domain" description="Azaphilone pigments biosynthesis cluster protein L N-terminal" evidence="3">
    <location>
        <begin position="1"/>
        <end position="133"/>
    </location>
</feature>
<dbReference type="InterPro" id="IPR056884">
    <property type="entry name" value="NPHP3-like_N"/>
</dbReference>
<dbReference type="Proteomes" id="UP000231358">
    <property type="component" value="Unassembled WGS sequence"/>
</dbReference>
<gene>
    <name evidence="6" type="ORF">AARAC_000488</name>
</gene>
<dbReference type="Pfam" id="PF17111">
    <property type="entry name" value="PigL_N"/>
    <property type="match status" value="1"/>
</dbReference>
<dbReference type="InterPro" id="IPR027417">
    <property type="entry name" value="P-loop_NTPase"/>
</dbReference>
<proteinExistence type="predicted"/>
<organism evidence="6 7">
    <name type="scientific">Aspergillus arachidicola</name>
    <dbReference type="NCBI Taxonomy" id="656916"/>
    <lineage>
        <taxon>Eukaryota</taxon>
        <taxon>Fungi</taxon>
        <taxon>Dikarya</taxon>
        <taxon>Ascomycota</taxon>
        <taxon>Pezizomycotina</taxon>
        <taxon>Eurotiomycetes</taxon>
        <taxon>Eurotiomycetidae</taxon>
        <taxon>Eurotiales</taxon>
        <taxon>Aspergillaceae</taxon>
        <taxon>Aspergillus</taxon>
        <taxon>Aspergillus subgen. Circumdati</taxon>
    </lineage>
</organism>
<dbReference type="Pfam" id="PF24883">
    <property type="entry name" value="NPHP3_N"/>
    <property type="match status" value="1"/>
</dbReference>
<evidence type="ECO:0000259" key="4">
    <source>
        <dbReference type="Pfam" id="PF22939"/>
    </source>
</evidence>
<dbReference type="PROSITE" id="PS50297">
    <property type="entry name" value="ANK_REP_REGION"/>
    <property type="match status" value="2"/>
</dbReference>
<keyword evidence="1" id="KW-0677">Repeat</keyword>
<dbReference type="InterPro" id="IPR002110">
    <property type="entry name" value="Ankyrin_rpt"/>
</dbReference>
<evidence type="ECO:0000259" key="5">
    <source>
        <dbReference type="Pfam" id="PF24883"/>
    </source>
</evidence>
<protein>
    <submittedName>
        <fullName evidence="6">Uncharacterized protein</fullName>
    </submittedName>
</protein>
<reference evidence="6 7" key="1">
    <citation type="submission" date="2017-05" db="EMBL/GenBank/DDBJ databases">
        <title>Genome sequence for an aflatoxigenic pathogen of Argentinian peanut, Aspergillus arachidicola.</title>
        <authorList>
            <person name="Moore G."/>
            <person name="Beltz S.B."/>
            <person name="Mack B.M."/>
        </authorList>
    </citation>
    <scope>NUCLEOTIDE SEQUENCE [LARGE SCALE GENOMIC DNA]</scope>
    <source>
        <strain evidence="6 7">CBS 117610</strain>
    </source>
</reference>
<dbReference type="SMART" id="SM00248">
    <property type="entry name" value="ANK"/>
    <property type="match status" value="7"/>
</dbReference>
<evidence type="ECO:0000256" key="1">
    <source>
        <dbReference type="ARBA" id="ARBA00022737"/>
    </source>
</evidence>
<dbReference type="STRING" id="656916.A0A2G7G9M8"/>
<dbReference type="Pfam" id="PF22939">
    <property type="entry name" value="WHD_GPIID"/>
    <property type="match status" value="1"/>
</dbReference>
<keyword evidence="2" id="KW-0040">ANK repeat</keyword>
<dbReference type="SUPFAM" id="SSF52540">
    <property type="entry name" value="P-loop containing nucleoside triphosphate hydrolases"/>
    <property type="match status" value="1"/>
</dbReference>
<comment type="caution">
    <text evidence="6">The sequence shown here is derived from an EMBL/GenBank/DDBJ whole genome shotgun (WGS) entry which is preliminary data.</text>
</comment>
<dbReference type="PROSITE" id="PS50088">
    <property type="entry name" value="ANK_REPEAT"/>
    <property type="match status" value="2"/>
</dbReference>
<evidence type="ECO:0000313" key="7">
    <source>
        <dbReference type="Proteomes" id="UP000231358"/>
    </source>
</evidence>
<keyword evidence="7" id="KW-1185">Reference proteome</keyword>
<dbReference type="AlphaFoldDB" id="A0A2G7G9M8"/>
<name>A0A2G7G9M8_9EURO</name>
<feature type="domain" description="GPI inositol-deacylase winged helix" evidence="4">
    <location>
        <begin position="496"/>
        <end position="566"/>
    </location>
</feature>
<evidence type="ECO:0000259" key="3">
    <source>
        <dbReference type="Pfam" id="PF17111"/>
    </source>
</evidence>
<dbReference type="PANTHER" id="PTHR10039:SF15">
    <property type="entry name" value="NACHT DOMAIN-CONTAINING PROTEIN"/>
    <property type="match status" value="1"/>
</dbReference>
<dbReference type="InterPro" id="IPR036770">
    <property type="entry name" value="Ankyrin_rpt-contain_sf"/>
</dbReference>
<dbReference type="EMBL" id="NEXV01000096">
    <property type="protein sequence ID" value="PIG88751.1"/>
    <property type="molecule type" value="Genomic_DNA"/>
</dbReference>
<feature type="domain" description="Nephrocystin 3-like N-terminal" evidence="5">
    <location>
        <begin position="216"/>
        <end position="378"/>
    </location>
</feature>